<proteinExistence type="predicted"/>
<sequence>MRESAVFIVPDEDPSYTLHYTKILPRNCPRTARRAKKPGRNRRQVTIKFGVKVPMSVSQALEFDQENGNNKWQEAMKKEIAQLVALNFFTFHASDYIPDADSQEAKLTMIFEVKQDGRHKGRLVCNGHKIDPRGISTRSTVVKGISVRLLDVIAHRDNLKIIQGDVGNAFITADCLEKIHARAGREFGEAKEGCIVTLNKALYGLRTSSRAYRETFAKFLRNLGFVATCYDRDVWMRLRETNDGYDYLCTHVDDFKIVAKDP</sequence>
<organism evidence="2 3">
    <name type="scientific">Cylindrotheca closterium</name>
    <dbReference type="NCBI Taxonomy" id="2856"/>
    <lineage>
        <taxon>Eukaryota</taxon>
        <taxon>Sar</taxon>
        <taxon>Stramenopiles</taxon>
        <taxon>Ochrophyta</taxon>
        <taxon>Bacillariophyta</taxon>
        <taxon>Bacillariophyceae</taxon>
        <taxon>Bacillariophycidae</taxon>
        <taxon>Bacillariales</taxon>
        <taxon>Bacillariaceae</taxon>
        <taxon>Cylindrotheca</taxon>
    </lineage>
</organism>
<dbReference type="Proteomes" id="UP001295423">
    <property type="component" value="Unassembled WGS sequence"/>
</dbReference>
<comment type="caution">
    <text evidence="2">The sequence shown here is derived from an EMBL/GenBank/DDBJ whole genome shotgun (WGS) entry which is preliminary data.</text>
</comment>
<evidence type="ECO:0000313" key="2">
    <source>
        <dbReference type="EMBL" id="CAJ1951562.1"/>
    </source>
</evidence>
<dbReference type="AlphaFoldDB" id="A0AAD2JHX5"/>
<dbReference type="InterPro" id="IPR013103">
    <property type="entry name" value="RVT_2"/>
</dbReference>
<reference evidence="2" key="1">
    <citation type="submission" date="2023-08" db="EMBL/GenBank/DDBJ databases">
        <authorList>
            <person name="Audoor S."/>
            <person name="Bilcke G."/>
        </authorList>
    </citation>
    <scope>NUCLEOTIDE SEQUENCE</scope>
</reference>
<protein>
    <recommendedName>
        <fullName evidence="1">Reverse transcriptase Ty1/copia-type domain-containing protein</fullName>
    </recommendedName>
</protein>
<gene>
    <name evidence="2" type="ORF">CYCCA115_LOCUS13131</name>
</gene>
<dbReference type="EMBL" id="CAKOGP040001787">
    <property type="protein sequence ID" value="CAJ1951562.1"/>
    <property type="molecule type" value="Genomic_DNA"/>
</dbReference>
<keyword evidence="3" id="KW-1185">Reference proteome</keyword>
<evidence type="ECO:0000313" key="3">
    <source>
        <dbReference type="Proteomes" id="UP001295423"/>
    </source>
</evidence>
<evidence type="ECO:0000259" key="1">
    <source>
        <dbReference type="Pfam" id="PF07727"/>
    </source>
</evidence>
<dbReference type="Pfam" id="PF07727">
    <property type="entry name" value="RVT_2"/>
    <property type="match status" value="1"/>
</dbReference>
<accession>A0AAD2JHX5</accession>
<name>A0AAD2JHX5_9STRA</name>
<feature type="domain" description="Reverse transcriptase Ty1/copia-type" evidence="1">
    <location>
        <begin position="109"/>
        <end position="261"/>
    </location>
</feature>